<evidence type="ECO:0000313" key="5">
    <source>
        <dbReference type="Proteomes" id="UP000184694"/>
    </source>
</evidence>
<dbReference type="GO" id="GO:0051782">
    <property type="term" value="P:negative regulation of cell division"/>
    <property type="evidence" value="ECO:0007669"/>
    <property type="project" value="TreeGrafter"/>
</dbReference>
<dbReference type="PANTHER" id="PTHR43384:SF6">
    <property type="entry name" value="SEPTUM SITE-DETERMINING PROTEIN MIND HOMOLOG, CHLOROPLASTIC"/>
    <property type="match status" value="1"/>
</dbReference>
<keyword evidence="5" id="KW-1185">Reference proteome</keyword>
<gene>
    <name evidence="4" type="ORF">SAMN02745161_2867</name>
</gene>
<accession>A0A1N6IRY9</accession>
<dbReference type="GO" id="GO:0009898">
    <property type="term" value="C:cytoplasmic side of plasma membrane"/>
    <property type="evidence" value="ECO:0007669"/>
    <property type="project" value="TreeGrafter"/>
</dbReference>
<keyword evidence="1" id="KW-0547">Nucleotide-binding</keyword>
<evidence type="ECO:0000313" key="4">
    <source>
        <dbReference type="EMBL" id="SIO34753.1"/>
    </source>
</evidence>
<dbReference type="GO" id="GO:0005829">
    <property type="term" value="C:cytosol"/>
    <property type="evidence" value="ECO:0007669"/>
    <property type="project" value="TreeGrafter"/>
</dbReference>
<dbReference type="EMBL" id="FSRG01000007">
    <property type="protein sequence ID" value="SIO34753.1"/>
    <property type="molecule type" value="Genomic_DNA"/>
</dbReference>
<dbReference type="GO" id="GO:0016887">
    <property type="term" value="F:ATP hydrolysis activity"/>
    <property type="evidence" value="ECO:0007669"/>
    <property type="project" value="TreeGrafter"/>
</dbReference>
<dbReference type="Pfam" id="PF01656">
    <property type="entry name" value="CbiA"/>
    <property type="match status" value="1"/>
</dbReference>
<evidence type="ECO:0000256" key="1">
    <source>
        <dbReference type="ARBA" id="ARBA00022741"/>
    </source>
</evidence>
<dbReference type="GO" id="GO:0005524">
    <property type="term" value="F:ATP binding"/>
    <property type="evidence" value="ECO:0007669"/>
    <property type="project" value="UniProtKB-KW"/>
</dbReference>
<dbReference type="InterPro" id="IPR002586">
    <property type="entry name" value="CobQ/CobB/MinD/ParA_Nub-bd_dom"/>
</dbReference>
<organism evidence="4 5">
    <name type="scientific">Halodesulfovibrio marinisediminis DSM 17456</name>
    <dbReference type="NCBI Taxonomy" id="1121457"/>
    <lineage>
        <taxon>Bacteria</taxon>
        <taxon>Pseudomonadati</taxon>
        <taxon>Thermodesulfobacteriota</taxon>
        <taxon>Desulfovibrionia</taxon>
        <taxon>Desulfovibrionales</taxon>
        <taxon>Desulfovibrionaceae</taxon>
        <taxon>Halodesulfovibrio</taxon>
    </lineage>
</organism>
<dbReference type="STRING" id="1121457.SAMN02745161_2867"/>
<dbReference type="AlphaFoldDB" id="A0A1N6IRY9"/>
<proteinExistence type="predicted"/>
<dbReference type="RefSeq" id="WP_074217629.1">
    <property type="nucleotide sequence ID" value="NZ_FSRG01000007.1"/>
</dbReference>
<dbReference type="SUPFAM" id="SSF52540">
    <property type="entry name" value="P-loop containing nucleoside triphosphate hydrolases"/>
    <property type="match status" value="1"/>
</dbReference>
<name>A0A1N6IRY9_9BACT</name>
<feature type="domain" description="CobQ/CobB/MinD/ParA nucleotide binding" evidence="3">
    <location>
        <begin position="5"/>
        <end position="205"/>
    </location>
</feature>
<dbReference type="Gene3D" id="3.40.50.300">
    <property type="entry name" value="P-loop containing nucleotide triphosphate hydrolases"/>
    <property type="match status" value="1"/>
</dbReference>
<sequence length="263" mass="27842">MKLAFAGKGGVGKTTLTAWMADYLARKGQNVWLVDADTALSLGEACGIDRNSLPEALIHREDLIRERIRQKNTSMFTLNPDVSDLPEVLSVELPVIGPPPQGAAVGSKRLLVMGTVTGAGGGCACAANTLLKAILAHLVLERNDWVLVDLEAGVEHLGRGTVAHVDGLVVVSEPSMRGLQTAADVGRMAVELGLDKQVLVLNRSDIASLKLPELKGLPDSVVSMPYLSSLAARQLTTGNVLGLADAEIDLVVERVLKRFGVEV</sequence>
<dbReference type="InterPro" id="IPR027417">
    <property type="entry name" value="P-loop_NTPase"/>
</dbReference>
<reference evidence="5" key="1">
    <citation type="submission" date="2016-11" db="EMBL/GenBank/DDBJ databases">
        <authorList>
            <person name="Varghese N."/>
            <person name="Submissions S."/>
        </authorList>
    </citation>
    <scope>NUCLEOTIDE SEQUENCE [LARGE SCALE GENOMIC DNA]</scope>
    <source>
        <strain evidence="5">DSM 17456</strain>
    </source>
</reference>
<dbReference type="OrthoDB" id="7346657at2"/>
<dbReference type="PANTHER" id="PTHR43384">
    <property type="entry name" value="SEPTUM SITE-DETERMINING PROTEIN MIND HOMOLOG, CHLOROPLASTIC-RELATED"/>
    <property type="match status" value="1"/>
</dbReference>
<keyword evidence="2" id="KW-0067">ATP-binding</keyword>
<evidence type="ECO:0000256" key="2">
    <source>
        <dbReference type="ARBA" id="ARBA00022840"/>
    </source>
</evidence>
<evidence type="ECO:0000259" key="3">
    <source>
        <dbReference type="Pfam" id="PF01656"/>
    </source>
</evidence>
<protein>
    <submittedName>
        <fullName evidence="4">CO dehydrogenase maturation factor</fullName>
    </submittedName>
</protein>
<dbReference type="InterPro" id="IPR050625">
    <property type="entry name" value="ParA/MinD_ATPase"/>
</dbReference>
<dbReference type="Proteomes" id="UP000184694">
    <property type="component" value="Unassembled WGS sequence"/>
</dbReference>